<organism evidence="2 3">
    <name type="scientific">Trichogramma kaykai</name>
    <dbReference type="NCBI Taxonomy" id="54128"/>
    <lineage>
        <taxon>Eukaryota</taxon>
        <taxon>Metazoa</taxon>
        <taxon>Ecdysozoa</taxon>
        <taxon>Arthropoda</taxon>
        <taxon>Hexapoda</taxon>
        <taxon>Insecta</taxon>
        <taxon>Pterygota</taxon>
        <taxon>Neoptera</taxon>
        <taxon>Endopterygota</taxon>
        <taxon>Hymenoptera</taxon>
        <taxon>Apocrita</taxon>
        <taxon>Proctotrupomorpha</taxon>
        <taxon>Chalcidoidea</taxon>
        <taxon>Trichogrammatidae</taxon>
        <taxon>Trichogramma</taxon>
    </lineage>
</organism>
<sequence length="1108" mass="128944">MDSKVNELLKNWNLDQLCYTFFQHGVNYEKFCSLQEDDIKKIILDKNIRSVFQEFLKYYKLSISSEPETDTSNVTEPVVPVEIEQDVILTCQDRLEQFRNYSHLFSEIDKNRRLYKLLDASGDSCWGRVILYKWAHYQDISQFRKILSHIIIDKEYLSNIYSVQPFEISDKRFEQFRSEIVELFPLEPQLAYYERGYVVGKKKKLPNKKSDDKKSDRTNTTGYLYRAYLNKRQIFGKKAGLLDFKESDEKSQSEPKEDTVPRVTVTTTNIDCLLNVIKPDDDLSFIKNTWYSHYELRQRRYADLGFDLINTFKVLQHNICIELIDFDFNQKYKSDNLVQIKERWYGIVEAIIEIAAEKLITHTTRRDETECAFLDPEQFPYCLNKVRNKDHDKSIKTVLAVFCLPWIVDYSVRRTQVFVDWKPSACDKLNSFCLQILDHSNLDAIVTSTAENYEACGVKSPQPYVVCCGTIPNPEVLKIIFDLHKNVRFTRSDIDDIILTFSSFISYHNKLMFSQLESLLKNANDAILHEISKVFDRYKNPFELVKTCDARENLLIRLNIYKEPVEIPIATENFYKLNGTEVTTIEKPVKIVHIPLEDSLTTLLQIDGLFEAIVDYIDYLDELNVLTNFMQGDLWKKKSKHMKDENKLVLPLAFYSDDVELGNALGSHAGVNKLGANYLFLLCLPPNIASKLWSIILCDLYYAKYRKSYGNEKVFEHSIKELNRLRDKGIRVKTKSGIHHVYFLTSIISGDNLGLNGMLGFIESFYNTVFCRVCYSFPIIVSKLTKENSKLLRTVEKYEEDVKSIKTTSSGIKEPCVFNKLKDFHVIDNQSLDIMHDLYEGVCSITMANIILTLILEDELFSIDFLNARLQSIDFSFESKNVPQNISLDYLKNNGHLKMSASECLFFTRYFGIMVGFKVKEDNCAWALYLELREMVDLLTAPRLTESHLAQLETIIPNFLSSYIDLYGDLKGKFHLLIHYPRIIRANGPPTKVSTIRCESKHKVLKSIAPNASNKNTLFSVAKRYQLSVMYLKHEKYDENGITYDDDLYFEYIPLKTLGFNDHIYAYEVLTVNNCVRTVAHEDLSFRMPFLMHVNDKKDIFVAGRHIF</sequence>
<protein>
    <submittedName>
        <fullName evidence="2">Uncharacterized protein</fullName>
    </submittedName>
</protein>
<name>A0ABD2W115_9HYME</name>
<accession>A0ABD2W115</accession>
<evidence type="ECO:0000313" key="3">
    <source>
        <dbReference type="Proteomes" id="UP001627154"/>
    </source>
</evidence>
<dbReference type="PANTHER" id="PTHR31912">
    <property type="entry name" value="IP13529P"/>
    <property type="match status" value="1"/>
</dbReference>
<dbReference type="EMBL" id="JBJJXI010000144">
    <property type="protein sequence ID" value="KAL3386782.1"/>
    <property type="molecule type" value="Genomic_DNA"/>
</dbReference>
<keyword evidence="1" id="KW-0175">Coiled coil</keyword>
<evidence type="ECO:0000313" key="2">
    <source>
        <dbReference type="EMBL" id="KAL3386782.1"/>
    </source>
</evidence>
<evidence type="ECO:0000256" key="1">
    <source>
        <dbReference type="SAM" id="Coils"/>
    </source>
</evidence>
<dbReference type="AlphaFoldDB" id="A0ABD2W115"/>
<dbReference type="PANTHER" id="PTHR31912:SF34">
    <property type="entry name" value="NOTOCHORD-RELATED PROTEIN"/>
    <property type="match status" value="1"/>
</dbReference>
<keyword evidence="3" id="KW-1185">Reference proteome</keyword>
<reference evidence="2 3" key="1">
    <citation type="journal article" date="2024" name="bioRxiv">
        <title>A reference genome for Trichogramma kaykai: A tiny desert-dwelling parasitoid wasp with competing sex-ratio distorters.</title>
        <authorList>
            <person name="Culotta J."/>
            <person name="Lindsey A.R."/>
        </authorList>
    </citation>
    <scope>NUCLEOTIDE SEQUENCE [LARGE SCALE GENOMIC DNA]</scope>
    <source>
        <strain evidence="2 3">KSX58</strain>
    </source>
</reference>
<comment type="caution">
    <text evidence="2">The sequence shown here is derived from an EMBL/GenBank/DDBJ whole genome shotgun (WGS) entry which is preliminary data.</text>
</comment>
<feature type="coiled-coil region" evidence="1">
    <location>
        <begin position="781"/>
        <end position="808"/>
    </location>
</feature>
<dbReference type="Proteomes" id="UP001627154">
    <property type="component" value="Unassembled WGS sequence"/>
</dbReference>
<gene>
    <name evidence="2" type="ORF">TKK_017831</name>
</gene>
<proteinExistence type="predicted"/>